<dbReference type="Proteomes" id="UP000612899">
    <property type="component" value="Unassembled WGS sequence"/>
</dbReference>
<name>A0A8J3QKT1_9ACTN</name>
<gene>
    <name evidence="1" type="ORF">Rhe02_92950</name>
</gene>
<comment type="caution">
    <text evidence="1">The sequence shown here is derived from an EMBL/GenBank/DDBJ whole genome shotgun (WGS) entry which is preliminary data.</text>
</comment>
<organism evidence="1 2">
    <name type="scientific">Rhizocola hellebori</name>
    <dbReference type="NCBI Taxonomy" id="1392758"/>
    <lineage>
        <taxon>Bacteria</taxon>
        <taxon>Bacillati</taxon>
        <taxon>Actinomycetota</taxon>
        <taxon>Actinomycetes</taxon>
        <taxon>Micromonosporales</taxon>
        <taxon>Micromonosporaceae</taxon>
        <taxon>Rhizocola</taxon>
    </lineage>
</organism>
<evidence type="ECO:0000313" key="1">
    <source>
        <dbReference type="EMBL" id="GIH11228.1"/>
    </source>
</evidence>
<evidence type="ECO:0000313" key="2">
    <source>
        <dbReference type="Proteomes" id="UP000612899"/>
    </source>
</evidence>
<accession>A0A8J3QKT1</accession>
<keyword evidence="2" id="KW-1185">Reference proteome</keyword>
<proteinExistence type="predicted"/>
<dbReference type="AlphaFoldDB" id="A0A8J3QKT1"/>
<protein>
    <submittedName>
        <fullName evidence="1">Uncharacterized protein</fullName>
    </submittedName>
</protein>
<sequence>MIRQPDPALVWELAQLYELDFTLLAQWLGVGGEDLDDATPDVTGRIIRLVLNLSAEQKLHALGLLEQLNREDRT</sequence>
<dbReference type="EMBL" id="BONY01000123">
    <property type="protein sequence ID" value="GIH11228.1"/>
    <property type="molecule type" value="Genomic_DNA"/>
</dbReference>
<reference evidence="1" key="1">
    <citation type="submission" date="2021-01" db="EMBL/GenBank/DDBJ databases">
        <title>Whole genome shotgun sequence of Rhizocola hellebori NBRC 109834.</title>
        <authorList>
            <person name="Komaki H."/>
            <person name="Tamura T."/>
        </authorList>
    </citation>
    <scope>NUCLEOTIDE SEQUENCE</scope>
    <source>
        <strain evidence="1">NBRC 109834</strain>
    </source>
</reference>